<gene>
    <name evidence="1" type="ORF">IQ24_03833</name>
</gene>
<proteinExistence type="predicted"/>
<evidence type="ECO:0000313" key="1">
    <source>
        <dbReference type="EMBL" id="TWI28216.1"/>
    </source>
</evidence>
<evidence type="ECO:0000313" key="2">
    <source>
        <dbReference type="Proteomes" id="UP000316225"/>
    </source>
</evidence>
<comment type="caution">
    <text evidence="1">The sequence shown here is derived from an EMBL/GenBank/DDBJ whole genome shotgun (WGS) entry which is preliminary data.</text>
</comment>
<dbReference type="OrthoDB" id="7867950at2"/>
<sequence>MDRKDQLRNVAFGGAWSEQIAGREELAGSLQRLRDAAGQAGRFDVRTDAEVTVALWKACKDHPKGEMLQQAWGRGAALANPGLRIRELQRIAALLEEGHRGRLR</sequence>
<dbReference type="Proteomes" id="UP000316225">
    <property type="component" value="Unassembled WGS sequence"/>
</dbReference>
<dbReference type="EMBL" id="VLKU01000016">
    <property type="protein sequence ID" value="TWI28216.1"/>
    <property type="molecule type" value="Genomic_DNA"/>
</dbReference>
<accession>A0A562N7V1</accession>
<dbReference type="RefSeq" id="WP_145399971.1">
    <property type="nucleotide sequence ID" value="NZ_VLKU01000016.1"/>
</dbReference>
<keyword evidence="2" id="KW-1185">Reference proteome</keyword>
<protein>
    <submittedName>
        <fullName evidence="1">Uncharacterized protein</fullName>
    </submittedName>
</protein>
<name>A0A562N7V1_9RHOB</name>
<organism evidence="1 2">
    <name type="scientific">Paracoccus sulfuroxidans</name>
    <dbReference type="NCBI Taxonomy" id="384678"/>
    <lineage>
        <taxon>Bacteria</taxon>
        <taxon>Pseudomonadati</taxon>
        <taxon>Pseudomonadota</taxon>
        <taxon>Alphaproteobacteria</taxon>
        <taxon>Rhodobacterales</taxon>
        <taxon>Paracoccaceae</taxon>
        <taxon>Paracoccus</taxon>
    </lineage>
</organism>
<reference evidence="1 2" key="1">
    <citation type="journal article" date="2015" name="Stand. Genomic Sci.">
        <title>Genomic Encyclopedia of Bacterial and Archaeal Type Strains, Phase III: the genomes of soil and plant-associated and newly described type strains.</title>
        <authorList>
            <person name="Whitman W.B."/>
            <person name="Woyke T."/>
            <person name="Klenk H.P."/>
            <person name="Zhou Y."/>
            <person name="Lilburn T.G."/>
            <person name="Beck B.J."/>
            <person name="De Vos P."/>
            <person name="Vandamme P."/>
            <person name="Eisen J.A."/>
            <person name="Garrity G."/>
            <person name="Hugenholtz P."/>
            <person name="Kyrpides N.C."/>
        </authorList>
    </citation>
    <scope>NUCLEOTIDE SEQUENCE [LARGE SCALE GENOMIC DNA]</scope>
    <source>
        <strain evidence="1 2">CGMCC 1.5364</strain>
    </source>
</reference>
<dbReference type="AlphaFoldDB" id="A0A562N7V1"/>